<feature type="compositionally biased region" description="Basic and acidic residues" evidence="1">
    <location>
        <begin position="12"/>
        <end position="25"/>
    </location>
</feature>
<proteinExistence type="predicted"/>
<evidence type="ECO:0000313" key="2">
    <source>
        <dbReference type="EMBL" id="MBA8805959.1"/>
    </source>
</evidence>
<dbReference type="AlphaFoldDB" id="A0A7W3J4E5"/>
<dbReference type="RefSeq" id="WP_220481950.1">
    <property type="nucleotide sequence ID" value="NZ_JACGXA010000003.1"/>
</dbReference>
<name>A0A7W3J4E5_9ACTN</name>
<gene>
    <name evidence="2" type="ORF">FB382_004304</name>
</gene>
<feature type="region of interest" description="Disordered" evidence="1">
    <location>
        <begin position="1"/>
        <end position="38"/>
    </location>
</feature>
<evidence type="ECO:0000313" key="3">
    <source>
        <dbReference type="Proteomes" id="UP000580910"/>
    </source>
</evidence>
<evidence type="ECO:0000256" key="1">
    <source>
        <dbReference type="SAM" id="MobiDB-lite"/>
    </source>
</evidence>
<dbReference type="InterPro" id="IPR025506">
    <property type="entry name" value="Abi_alpha"/>
</dbReference>
<feature type="region of interest" description="Disordered" evidence="1">
    <location>
        <begin position="127"/>
        <end position="150"/>
    </location>
</feature>
<sequence>MAVEPLDPYDPPDDRAPEIEHDKPRRTPQGGPHLPDSIAPAVEALPGLARVAASAWWHTTEWGVKTSAKAGLRLARAVTDPAEASAIARDATEAASVIGGLARSVSSGMPLGKALVTAGEWLAEPPDEVVPSTASASGHAAEPRPTGPSLRERGAELLERSRDVWNTDQAHPAHERILDELAPDEARILLLLLEGGPQPSVDVRTGGPIGMVSSQLIAPGLSMIGARAGCRYLDQVPSYLNNLFRLGLVWFSREALRDPMPYQVVEAQPDVLAAVHSVKFAKVVRRSIHLTPFGEDFCRKVLVDEQVATETFPEHATPPAPESGEPPQEP</sequence>
<protein>
    <recommendedName>
        <fullName evidence="4">DUF4393 domain-containing protein</fullName>
    </recommendedName>
</protein>
<feature type="region of interest" description="Disordered" evidence="1">
    <location>
        <begin position="310"/>
        <end position="330"/>
    </location>
</feature>
<dbReference type="Gene3D" id="3.30.110.190">
    <property type="match status" value="1"/>
</dbReference>
<organism evidence="2 3">
    <name type="scientific">Nocardioides ginsengisegetis</name>
    <dbReference type="NCBI Taxonomy" id="661491"/>
    <lineage>
        <taxon>Bacteria</taxon>
        <taxon>Bacillati</taxon>
        <taxon>Actinomycetota</taxon>
        <taxon>Actinomycetes</taxon>
        <taxon>Propionibacteriales</taxon>
        <taxon>Nocardioidaceae</taxon>
        <taxon>Nocardioides</taxon>
    </lineage>
</organism>
<dbReference type="Proteomes" id="UP000580910">
    <property type="component" value="Unassembled WGS sequence"/>
</dbReference>
<accession>A0A7W3J4E5</accession>
<dbReference type="EMBL" id="JACGXA010000003">
    <property type="protein sequence ID" value="MBA8805959.1"/>
    <property type="molecule type" value="Genomic_DNA"/>
</dbReference>
<reference evidence="2 3" key="1">
    <citation type="submission" date="2020-07" db="EMBL/GenBank/DDBJ databases">
        <title>Sequencing the genomes of 1000 actinobacteria strains.</title>
        <authorList>
            <person name="Klenk H.-P."/>
        </authorList>
    </citation>
    <scope>NUCLEOTIDE SEQUENCE [LARGE SCALE GENOMIC DNA]</scope>
    <source>
        <strain evidence="2 3">DSM 21349</strain>
    </source>
</reference>
<keyword evidence="3" id="KW-1185">Reference proteome</keyword>
<comment type="caution">
    <text evidence="2">The sequence shown here is derived from an EMBL/GenBank/DDBJ whole genome shotgun (WGS) entry which is preliminary data.</text>
</comment>
<evidence type="ECO:0008006" key="4">
    <source>
        <dbReference type="Google" id="ProtNLM"/>
    </source>
</evidence>
<dbReference type="Pfam" id="PF14337">
    <property type="entry name" value="Abi_alpha"/>
    <property type="match status" value="1"/>
</dbReference>